<reference evidence="1" key="1">
    <citation type="submission" date="2020-06" db="EMBL/GenBank/DDBJ databases">
        <authorList>
            <consortium name="Plant Systems Biology data submission"/>
        </authorList>
    </citation>
    <scope>NUCLEOTIDE SEQUENCE</scope>
    <source>
        <strain evidence="1">D6</strain>
    </source>
</reference>
<sequence length="140" mass="15968">MAKDGQHHQTRKALIEEAVQQCQHHFYPNEIPEEYLAGTEEIPCLNVDRVRQELTANGSVELSDGGYGFNVTQASVTHLPVPVLQQPPPTLPVDLRTAHGFQLCITGQLIKPENDMYAPIIQEVRHDFSRKRQQLWTMER</sequence>
<evidence type="ECO:0000313" key="1">
    <source>
        <dbReference type="EMBL" id="CAB9499379.1"/>
    </source>
</evidence>
<gene>
    <name evidence="1" type="ORF">SEMRO_59_G034330.1</name>
</gene>
<dbReference type="AlphaFoldDB" id="A0A9N8DEP9"/>
<comment type="caution">
    <text evidence="1">The sequence shown here is derived from an EMBL/GenBank/DDBJ whole genome shotgun (WGS) entry which is preliminary data.</text>
</comment>
<dbReference type="Proteomes" id="UP001153069">
    <property type="component" value="Unassembled WGS sequence"/>
</dbReference>
<dbReference type="EMBL" id="CAICTM010000058">
    <property type="protein sequence ID" value="CAB9499379.1"/>
    <property type="molecule type" value="Genomic_DNA"/>
</dbReference>
<keyword evidence="2" id="KW-1185">Reference proteome</keyword>
<accession>A0A9N8DEP9</accession>
<evidence type="ECO:0000313" key="2">
    <source>
        <dbReference type="Proteomes" id="UP001153069"/>
    </source>
</evidence>
<protein>
    <submittedName>
        <fullName evidence="1">Uncharacterized protein</fullName>
    </submittedName>
</protein>
<proteinExistence type="predicted"/>
<name>A0A9N8DEP9_9STRA</name>
<organism evidence="1 2">
    <name type="scientific">Seminavis robusta</name>
    <dbReference type="NCBI Taxonomy" id="568900"/>
    <lineage>
        <taxon>Eukaryota</taxon>
        <taxon>Sar</taxon>
        <taxon>Stramenopiles</taxon>
        <taxon>Ochrophyta</taxon>
        <taxon>Bacillariophyta</taxon>
        <taxon>Bacillariophyceae</taxon>
        <taxon>Bacillariophycidae</taxon>
        <taxon>Naviculales</taxon>
        <taxon>Naviculaceae</taxon>
        <taxon>Seminavis</taxon>
    </lineage>
</organism>